<evidence type="ECO:0000256" key="1">
    <source>
        <dbReference type="SAM" id="Phobius"/>
    </source>
</evidence>
<keyword evidence="3" id="KW-1185">Reference proteome</keyword>
<feature type="transmembrane region" description="Helical" evidence="1">
    <location>
        <begin position="424"/>
        <end position="443"/>
    </location>
</feature>
<dbReference type="EMBL" id="JACHLR010000004">
    <property type="protein sequence ID" value="MBB4858139.1"/>
    <property type="molecule type" value="Genomic_DNA"/>
</dbReference>
<keyword evidence="1" id="KW-1133">Transmembrane helix</keyword>
<keyword evidence="1" id="KW-0472">Membrane</keyword>
<feature type="transmembrane region" description="Helical" evidence="1">
    <location>
        <begin position="187"/>
        <end position="218"/>
    </location>
</feature>
<dbReference type="RefSeq" id="WP_184243500.1">
    <property type="nucleotide sequence ID" value="NZ_JACHLR010000004.1"/>
</dbReference>
<sequence>MSSAKATIAPLRGRQNLLFLLGLLLLWPALLHGDVFGFNDTVSYLRGADTVWAKLTGHSDAFFGNATPAGAQAAPAAPPGMVLYGRSLYFGLFLYLGLLAKSFWVPVVLQALAAGAAIVGMVRHFVDPSDERAFARTCLAAFALVAVTPLPFFVCFLMPDLAVGLAIPVAALLLCRWRFERARWRAGLLALLAFAALAHSTAVAVLGLLAVGGFAAAWRVRSRPVGVAATALMATAAIGIGGEALFGLATRLTTGSSPVRPPFLTARLIEDGPARRFLAEHCADTRFVQCRYPVLQPVSAEVFLWEITRPRGGFKALPVADAIRVSQEQGRFALAVLRAYPTETAAGLGRDFLRLAGNLELHDFRPEYLAGRMRADQPFEAMPANTPLPAIDRAISGLTLVLVLGALAAFPWRRSSPPADLRAAVWVVLAAIALNDVICAWLSGPFARYNTRVIWALPLVVLLFRAAAWRSRGAVPRPRASDTPP</sequence>
<evidence type="ECO:0008006" key="4">
    <source>
        <dbReference type="Google" id="ProtNLM"/>
    </source>
</evidence>
<dbReference type="AlphaFoldDB" id="A0A7W7NW77"/>
<evidence type="ECO:0000313" key="3">
    <source>
        <dbReference type="Proteomes" id="UP000555448"/>
    </source>
</evidence>
<organism evidence="2 3">
    <name type="scientific">Novosphingobium chloroacetimidivorans</name>
    <dbReference type="NCBI Taxonomy" id="1428314"/>
    <lineage>
        <taxon>Bacteria</taxon>
        <taxon>Pseudomonadati</taxon>
        <taxon>Pseudomonadota</taxon>
        <taxon>Alphaproteobacteria</taxon>
        <taxon>Sphingomonadales</taxon>
        <taxon>Sphingomonadaceae</taxon>
        <taxon>Novosphingobium</taxon>
    </lineage>
</organism>
<comment type="caution">
    <text evidence="2">The sequence shown here is derived from an EMBL/GenBank/DDBJ whole genome shotgun (WGS) entry which is preliminary data.</text>
</comment>
<name>A0A7W7NW77_9SPHN</name>
<feature type="transmembrane region" description="Helical" evidence="1">
    <location>
        <begin position="449"/>
        <end position="469"/>
    </location>
</feature>
<keyword evidence="1" id="KW-0812">Transmembrane</keyword>
<feature type="transmembrane region" description="Helical" evidence="1">
    <location>
        <begin position="156"/>
        <end position="175"/>
    </location>
</feature>
<evidence type="ECO:0000313" key="2">
    <source>
        <dbReference type="EMBL" id="MBB4858139.1"/>
    </source>
</evidence>
<feature type="transmembrane region" description="Helical" evidence="1">
    <location>
        <begin position="88"/>
        <end position="121"/>
    </location>
</feature>
<accession>A0A7W7NW77</accession>
<proteinExistence type="predicted"/>
<dbReference type="Proteomes" id="UP000555448">
    <property type="component" value="Unassembled WGS sequence"/>
</dbReference>
<protein>
    <recommendedName>
        <fullName evidence="4">Glycosyltransferase RgtA/B/C/D-like domain-containing protein</fullName>
    </recommendedName>
</protein>
<reference evidence="2 3" key="1">
    <citation type="submission" date="2020-08" db="EMBL/GenBank/DDBJ databases">
        <title>Functional genomics of gut bacteria from endangered species of beetles.</title>
        <authorList>
            <person name="Carlos-Shanley C."/>
        </authorList>
    </citation>
    <scope>NUCLEOTIDE SEQUENCE [LARGE SCALE GENOMIC DNA]</scope>
    <source>
        <strain evidence="2 3">S00245</strain>
    </source>
</reference>
<gene>
    <name evidence="2" type="ORF">HNO88_001453</name>
</gene>
<feature type="transmembrane region" description="Helical" evidence="1">
    <location>
        <begin position="394"/>
        <end position="412"/>
    </location>
</feature>